<proteinExistence type="predicted"/>
<protein>
    <submittedName>
        <fullName evidence="1">Uncharacterized protein</fullName>
    </submittedName>
</protein>
<dbReference type="Gene3D" id="3.90.1600.10">
    <property type="entry name" value="Palm domain of DNA polymerase"/>
    <property type="match status" value="1"/>
</dbReference>
<gene>
    <name evidence="1" type="ORF">E0Y62_26735</name>
</gene>
<reference evidence="1 2" key="1">
    <citation type="submission" date="2019-03" db="EMBL/GenBank/DDBJ databases">
        <authorList>
            <person name="Jensen L."/>
            <person name="Storgaard J."/>
            <person name="Sulaj E."/>
            <person name="Schramm A."/>
            <person name="Marshall I.P.G."/>
        </authorList>
    </citation>
    <scope>NUCLEOTIDE SEQUENCE [LARGE SCALE GENOMIC DNA]</scope>
    <source>
        <strain evidence="1 2">2017H2G3</strain>
    </source>
</reference>
<comment type="caution">
    <text evidence="1">The sequence shown here is derived from an EMBL/GenBank/DDBJ whole genome shotgun (WGS) entry which is preliminary data.</text>
</comment>
<dbReference type="AlphaFoldDB" id="A0A4V2NTJ7"/>
<dbReference type="RefSeq" id="WP_131239600.1">
    <property type="nucleotide sequence ID" value="NZ_SJTH01000111.1"/>
</dbReference>
<accession>A0A4V2NTJ7</accession>
<dbReference type="EMBL" id="SJTH01000111">
    <property type="protein sequence ID" value="TCJ00472.1"/>
    <property type="molecule type" value="Genomic_DNA"/>
</dbReference>
<sequence>MYPAIMINFNTLSRNVVNPEKYTQIRDERLRLKAERNPKQQPLKIVLNSTFGASKDKFNPLFDAQQANNTCLSGQLLLLDLIEKIAPHCELIQSNTDGVFMKVDDMETVEKIKTIAKEWESRTNFELEWEQFDKIYQKDVNNYIIIDTKTGKYKSKGAYVKKLNDLDYDLPIVNKAMIQYFVHDIPIEKTIMKCDELREFQKIIKLTSAYKFAYKNCTFSKKKVLNEETGRMKTVTAWNEDGEILHNDKTFRVFASTREADGGIFKKKIDKNPEKFANTPDKMFIDNGEVLGKKVPDYLDKQYYIDLAQTRINQYLGISNRKTKKKEDNS</sequence>
<evidence type="ECO:0000313" key="1">
    <source>
        <dbReference type="EMBL" id="TCJ00472.1"/>
    </source>
</evidence>
<dbReference type="InterPro" id="IPR043502">
    <property type="entry name" value="DNA/RNA_pol_sf"/>
</dbReference>
<dbReference type="OrthoDB" id="394423at2"/>
<keyword evidence="2" id="KW-1185">Reference proteome</keyword>
<dbReference type="InterPro" id="IPR023211">
    <property type="entry name" value="DNA_pol_palm_dom_sf"/>
</dbReference>
<dbReference type="Proteomes" id="UP000293846">
    <property type="component" value="Unassembled WGS sequence"/>
</dbReference>
<evidence type="ECO:0000313" key="2">
    <source>
        <dbReference type="Proteomes" id="UP000293846"/>
    </source>
</evidence>
<organism evidence="1 2">
    <name type="scientific">Cytobacillus praedii</name>
    <dbReference type="NCBI Taxonomy" id="1742358"/>
    <lineage>
        <taxon>Bacteria</taxon>
        <taxon>Bacillati</taxon>
        <taxon>Bacillota</taxon>
        <taxon>Bacilli</taxon>
        <taxon>Bacillales</taxon>
        <taxon>Bacillaceae</taxon>
        <taxon>Cytobacillus</taxon>
    </lineage>
</organism>
<name>A0A4V2NTJ7_9BACI</name>
<dbReference type="SUPFAM" id="SSF56672">
    <property type="entry name" value="DNA/RNA polymerases"/>
    <property type="match status" value="1"/>
</dbReference>